<comment type="caution">
    <text evidence="5">The sequence shown here is derived from an EMBL/GenBank/DDBJ whole genome shotgun (WGS) entry which is preliminary data.</text>
</comment>
<dbReference type="Gene3D" id="3.40.50.720">
    <property type="entry name" value="NAD(P)-binding Rossmann-like Domain"/>
    <property type="match status" value="1"/>
</dbReference>
<dbReference type="InterPro" id="IPR051609">
    <property type="entry name" value="NmrA/Isoflavone_reductase-like"/>
</dbReference>
<sequence length="282" mass="30854">MTGFRSIAVAGGLGYFGSEIVQALLQHGYTQVKILSRKNQNHPNPNVQVVAIDYSNAQTLVEALSGVDVVISALNDYAILEPQLALIEASKRAGVKRFVPSEYAVDSAGKGSPIWEASQALVKSLKESGLPYTIYQNGLFMEYVTSPPFGIDVTTGSFALYGSGDTKLDITSARDVARFIAHTIGDSKSENQTYHLSGDRLTMNQIVGELAEVTKTTPTITRLEHPDLKHLEDPESGEFIHEHLRIEVEDGAFEHTIISKGGHDDFQFRTLREFLADQVASN</sequence>
<dbReference type="OrthoDB" id="419598at2759"/>
<dbReference type="STRING" id="1314790.A0A1Y1XZZ1"/>
<dbReference type="PANTHER" id="PTHR47706:SF4">
    <property type="entry name" value="NMRA-LIKE DOMAIN-CONTAINING PROTEIN"/>
    <property type="match status" value="1"/>
</dbReference>
<dbReference type="InterPro" id="IPR008030">
    <property type="entry name" value="NmrA-like"/>
</dbReference>
<dbReference type="PANTHER" id="PTHR47706">
    <property type="entry name" value="NMRA-LIKE FAMILY PROTEIN"/>
    <property type="match status" value="1"/>
</dbReference>
<dbReference type="InterPro" id="IPR036291">
    <property type="entry name" value="NAD(P)-bd_dom_sf"/>
</dbReference>
<dbReference type="SUPFAM" id="SSF51735">
    <property type="entry name" value="NAD(P)-binding Rossmann-fold domains"/>
    <property type="match status" value="1"/>
</dbReference>
<dbReference type="EMBL" id="MCFE01000328">
    <property type="protein sequence ID" value="ORX91312.1"/>
    <property type="molecule type" value="Genomic_DNA"/>
</dbReference>
<keyword evidence="2" id="KW-0521">NADP</keyword>
<dbReference type="Pfam" id="PF05368">
    <property type="entry name" value="NmrA"/>
    <property type="match status" value="1"/>
</dbReference>
<comment type="similarity">
    <text evidence="1">Belongs to the NmrA-type oxidoreductase family. Isoflavone reductase subfamily.</text>
</comment>
<evidence type="ECO:0000256" key="2">
    <source>
        <dbReference type="ARBA" id="ARBA00022857"/>
    </source>
</evidence>
<reference evidence="5 6" key="1">
    <citation type="submission" date="2016-07" db="EMBL/GenBank/DDBJ databases">
        <title>Pervasive Adenine N6-methylation of Active Genes in Fungi.</title>
        <authorList>
            <consortium name="DOE Joint Genome Institute"/>
            <person name="Mondo S.J."/>
            <person name="Dannebaum R.O."/>
            <person name="Kuo R.C."/>
            <person name="Labutti K."/>
            <person name="Haridas S."/>
            <person name="Kuo A."/>
            <person name="Salamov A."/>
            <person name="Ahrendt S.R."/>
            <person name="Lipzen A."/>
            <person name="Sullivan W."/>
            <person name="Andreopoulos W.B."/>
            <person name="Clum A."/>
            <person name="Lindquist E."/>
            <person name="Daum C."/>
            <person name="Ramamoorthy G.K."/>
            <person name="Gryganskyi A."/>
            <person name="Culley D."/>
            <person name="Magnuson J.K."/>
            <person name="James T.Y."/>
            <person name="O'Malley M.A."/>
            <person name="Stajich J.E."/>
            <person name="Spatafora J.W."/>
            <person name="Visel A."/>
            <person name="Grigoriev I.V."/>
        </authorList>
    </citation>
    <scope>NUCLEOTIDE SEQUENCE [LARGE SCALE GENOMIC DNA]</scope>
    <source>
        <strain evidence="5 6">CBS 931.73</strain>
    </source>
</reference>
<evidence type="ECO:0000256" key="3">
    <source>
        <dbReference type="ARBA" id="ARBA00023002"/>
    </source>
</evidence>
<keyword evidence="3" id="KW-0560">Oxidoreductase</keyword>
<dbReference type="GO" id="GO:0016491">
    <property type="term" value="F:oxidoreductase activity"/>
    <property type="evidence" value="ECO:0007669"/>
    <property type="project" value="UniProtKB-KW"/>
</dbReference>
<evidence type="ECO:0000256" key="1">
    <source>
        <dbReference type="ARBA" id="ARBA00005725"/>
    </source>
</evidence>
<evidence type="ECO:0000313" key="6">
    <source>
        <dbReference type="Proteomes" id="UP000193498"/>
    </source>
</evidence>
<dbReference type="InParanoid" id="A0A1Y1XZZ1"/>
<evidence type="ECO:0000313" key="5">
    <source>
        <dbReference type="EMBL" id="ORX91312.1"/>
    </source>
</evidence>
<organism evidence="5 6">
    <name type="scientific">Basidiobolus meristosporus CBS 931.73</name>
    <dbReference type="NCBI Taxonomy" id="1314790"/>
    <lineage>
        <taxon>Eukaryota</taxon>
        <taxon>Fungi</taxon>
        <taxon>Fungi incertae sedis</taxon>
        <taxon>Zoopagomycota</taxon>
        <taxon>Entomophthoromycotina</taxon>
        <taxon>Basidiobolomycetes</taxon>
        <taxon>Basidiobolales</taxon>
        <taxon>Basidiobolaceae</taxon>
        <taxon>Basidiobolus</taxon>
    </lineage>
</organism>
<name>A0A1Y1XZZ1_9FUNG</name>
<dbReference type="Gene3D" id="3.90.25.10">
    <property type="entry name" value="UDP-galactose 4-epimerase, domain 1"/>
    <property type="match status" value="1"/>
</dbReference>
<keyword evidence="6" id="KW-1185">Reference proteome</keyword>
<protein>
    <submittedName>
        <fullName evidence="5">NAD(P)-binding protein</fullName>
    </submittedName>
</protein>
<proteinExistence type="inferred from homology"/>
<dbReference type="Proteomes" id="UP000193498">
    <property type="component" value="Unassembled WGS sequence"/>
</dbReference>
<evidence type="ECO:0000259" key="4">
    <source>
        <dbReference type="Pfam" id="PF05368"/>
    </source>
</evidence>
<accession>A0A1Y1XZZ1</accession>
<gene>
    <name evidence="5" type="ORF">K493DRAFT_304150</name>
</gene>
<feature type="domain" description="NmrA-like" evidence="4">
    <location>
        <begin position="6"/>
        <end position="253"/>
    </location>
</feature>
<dbReference type="AlphaFoldDB" id="A0A1Y1XZZ1"/>